<dbReference type="Gene3D" id="3.40.960.10">
    <property type="entry name" value="VSR Endonuclease"/>
    <property type="match status" value="1"/>
</dbReference>
<evidence type="ECO:0008006" key="3">
    <source>
        <dbReference type="Google" id="ProtNLM"/>
    </source>
</evidence>
<name>F5XEV5_MICPN</name>
<sequence>MSTHFAGCCPFADGVVRCRKTLAEVPWHCQSRRMPARRRRLPTELIGRAFTRAVALDCKVTPNMLRGPSVQRLVPGVYVDASVEPTLVKTLAAWLTLLPPDTLVDGVTALRYWGIEVGEAAPYRYVTTAAHQSKRAEVRVRRVERLPERRGSVVAPVAALVTAKVELNLLDLVIAGDWMIQAKLATYEQVRNGLAAATGRNCRRARRAGELVRKGAESPRETRLRLAIVLAGLPEPECNVNLGDEWFFIGRVDLYLRAWNIAVEYEGDHHRTDAKTYGGDLLRFEELNASGVLAIRVSKEHLRRPRDVVRRVHAALVSRGYEGPAPVFGAEWRAMFE</sequence>
<dbReference type="Proteomes" id="UP000007947">
    <property type="component" value="Chromosome"/>
</dbReference>
<dbReference type="KEGG" id="mph:MLP_23070"/>
<dbReference type="EMBL" id="AP012204">
    <property type="protein sequence ID" value="BAK35321.1"/>
    <property type="molecule type" value="Genomic_DNA"/>
</dbReference>
<evidence type="ECO:0000313" key="2">
    <source>
        <dbReference type="Proteomes" id="UP000007947"/>
    </source>
</evidence>
<proteinExistence type="predicted"/>
<dbReference type="STRING" id="1032480.MLP_23070"/>
<keyword evidence="2" id="KW-1185">Reference proteome</keyword>
<organism evidence="1 2">
    <name type="scientific">Microlunatus phosphovorus (strain ATCC 700054 / DSM 10555 / JCM 9379 / NBRC 101784 / NCIMB 13414 / VKM Ac-1990 / NM-1)</name>
    <dbReference type="NCBI Taxonomy" id="1032480"/>
    <lineage>
        <taxon>Bacteria</taxon>
        <taxon>Bacillati</taxon>
        <taxon>Actinomycetota</taxon>
        <taxon>Actinomycetes</taxon>
        <taxon>Propionibacteriales</taxon>
        <taxon>Propionibacteriaceae</taxon>
        <taxon>Microlunatus</taxon>
    </lineage>
</organism>
<evidence type="ECO:0000313" key="1">
    <source>
        <dbReference type="EMBL" id="BAK35321.1"/>
    </source>
</evidence>
<accession>F5XEV5</accession>
<dbReference type="AlphaFoldDB" id="F5XEV5"/>
<dbReference type="HOGENOM" id="CLU_052626_5_1_11"/>
<dbReference type="eggNOG" id="COG2852">
    <property type="taxonomic scope" value="Bacteria"/>
</dbReference>
<gene>
    <name evidence="1" type="ordered locus">MLP_23070</name>
</gene>
<reference evidence="1 2" key="1">
    <citation type="submission" date="2011-05" db="EMBL/GenBank/DDBJ databases">
        <title>Whole genome sequence of Microlunatus phosphovorus NM-1.</title>
        <authorList>
            <person name="Hosoyama A."/>
            <person name="Sasaki K."/>
            <person name="Harada T."/>
            <person name="Igarashi R."/>
            <person name="Kawakoshi A."/>
            <person name="Sasagawa M."/>
            <person name="Fukada J."/>
            <person name="Nakamura S."/>
            <person name="Katano Y."/>
            <person name="Hanada S."/>
            <person name="Kamagata Y."/>
            <person name="Nakamura N."/>
            <person name="Yamazaki S."/>
            <person name="Fujita N."/>
        </authorList>
    </citation>
    <scope>NUCLEOTIDE SEQUENCE [LARGE SCALE GENOMIC DNA]</scope>
    <source>
        <strain evidence="2">ATCC 700054 / DSM 10555 / JCM 9379 / NBRC 101784 / NCIMB 13414 / VKM Ac-1990 / NM-1</strain>
    </source>
</reference>
<protein>
    <recommendedName>
        <fullName evidence="3">DUF559 domain-containing protein</fullName>
    </recommendedName>
</protein>